<dbReference type="AlphaFoldDB" id="A0A3P7Z2E0"/>
<name>A0A3P7Z2E0_HELPZ</name>
<reference evidence="1" key="1">
    <citation type="submission" date="2018-11" db="EMBL/GenBank/DDBJ databases">
        <authorList>
            <consortium name="Pathogen Informatics"/>
        </authorList>
    </citation>
    <scope>NUCLEOTIDE SEQUENCE [LARGE SCALE GENOMIC DNA]</scope>
</reference>
<sequence length="87" mass="9371">MLVLRIQETLQCDEFWFPGCTTSDTNANLFGDLQSCQKLADMCKGESWACYTFSEIAAAAAAGQILQQFTGFDLNNIGGNFGGLFGG</sequence>
<proteinExistence type="predicted"/>
<evidence type="ECO:0008006" key="2">
    <source>
        <dbReference type="Google" id="ProtNLM"/>
    </source>
</evidence>
<organism evidence="1">
    <name type="scientific">Heligmosomoides polygyrus</name>
    <name type="common">Parasitic roundworm</name>
    <dbReference type="NCBI Taxonomy" id="6339"/>
    <lineage>
        <taxon>Eukaryota</taxon>
        <taxon>Metazoa</taxon>
        <taxon>Ecdysozoa</taxon>
        <taxon>Nematoda</taxon>
        <taxon>Chromadorea</taxon>
        <taxon>Rhabditida</taxon>
        <taxon>Rhabditina</taxon>
        <taxon>Rhabditomorpha</taxon>
        <taxon>Strongyloidea</taxon>
        <taxon>Heligmosomidae</taxon>
        <taxon>Heligmosomoides</taxon>
    </lineage>
</organism>
<protein>
    <recommendedName>
        <fullName evidence="2">BPTI/Kunitz inhibitor domain-containing protein</fullName>
    </recommendedName>
</protein>
<accession>A0A3P7Z2E0</accession>
<evidence type="ECO:0000313" key="1">
    <source>
        <dbReference type="EMBL" id="VDO95506.1"/>
    </source>
</evidence>
<dbReference type="OrthoDB" id="4473401at2759"/>
<gene>
    <name evidence="1" type="ORF">HPBE_LOCUS13264</name>
</gene>
<dbReference type="EMBL" id="UZAH01027846">
    <property type="protein sequence ID" value="VDO95506.1"/>
    <property type="molecule type" value="Genomic_DNA"/>
</dbReference>